<evidence type="ECO:0000256" key="1">
    <source>
        <dbReference type="ARBA" id="ARBA00023015"/>
    </source>
</evidence>
<evidence type="ECO:0000256" key="3">
    <source>
        <dbReference type="ARBA" id="ARBA00023163"/>
    </source>
</evidence>
<proteinExistence type="predicted"/>
<protein>
    <submittedName>
        <fullName evidence="5">Putative DNA-binding transcriptional regulator YafY</fullName>
    </submittedName>
</protein>
<dbReference type="PANTHER" id="PTHR34580:SF3">
    <property type="entry name" value="PROTEIN PAFB"/>
    <property type="match status" value="1"/>
</dbReference>
<dbReference type="Pfam" id="PF08279">
    <property type="entry name" value="HTH_11"/>
    <property type="match status" value="1"/>
</dbReference>
<dbReference type="SUPFAM" id="SSF46785">
    <property type="entry name" value="Winged helix' DNA-binding domain"/>
    <property type="match status" value="1"/>
</dbReference>
<comment type="caution">
    <text evidence="5">The sequence shown here is derived from an EMBL/GenBank/DDBJ whole genome shotgun (WGS) entry which is preliminary data.</text>
</comment>
<organism evidence="5 6">
    <name type="scientific">Nocardia mexicana</name>
    <dbReference type="NCBI Taxonomy" id="279262"/>
    <lineage>
        <taxon>Bacteria</taxon>
        <taxon>Bacillati</taxon>
        <taxon>Actinomycetota</taxon>
        <taxon>Actinomycetes</taxon>
        <taxon>Mycobacteriales</taxon>
        <taxon>Nocardiaceae</taxon>
        <taxon>Nocardia</taxon>
    </lineage>
</organism>
<evidence type="ECO:0000259" key="4">
    <source>
        <dbReference type="PROSITE" id="PS51000"/>
    </source>
</evidence>
<dbReference type="PROSITE" id="PS00894">
    <property type="entry name" value="HTH_DEOR_1"/>
    <property type="match status" value="1"/>
</dbReference>
<gene>
    <name evidence="5" type="ORF">DFR68_12534</name>
</gene>
<evidence type="ECO:0000313" key="6">
    <source>
        <dbReference type="Proteomes" id="UP000255355"/>
    </source>
</evidence>
<dbReference type="STRING" id="1210089.GCA_001613165_06631"/>
<dbReference type="Proteomes" id="UP000255355">
    <property type="component" value="Unassembled WGS sequence"/>
</dbReference>
<dbReference type="InterPro" id="IPR018356">
    <property type="entry name" value="Tscrpt_reg_HTH_DeoR_CS"/>
</dbReference>
<dbReference type="PANTHER" id="PTHR34580">
    <property type="match status" value="1"/>
</dbReference>
<dbReference type="EMBL" id="QQAZ01000025">
    <property type="protein sequence ID" value="RDI42638.1"/>
    <property type="molecule type" value="Genomic_DNA"/>
</dbReference>
<dbReference type="Gene3D" id="1.10.10.10">
    <property type="entry name" value="Winged helix-like DNA-binding domain superfamily/Winged helix DNA-binding domain"/>
    <property type="match status" value="1"/>
</dbReference>
<dbReference type="PIRSF" id="PIRSF016838">
    <property type="entry name" value="PafC"/>
    <property type="match status" value="1"/>
</dbReference>
<dbReference type="GO" id="GO:0003677">
    <property type="term" value="F:DNA binding"/>
    <property type="evidence" value="ECO:0007669"/>
    <property type="project" value="UniProtKB-KW"/>
</dbReference>
<dbReference type="PROSITE" id="PS51000">
    <property type="entry name" value="HTH_DEOR_2"/>
    <property type="match status" value="1"/>
</dbReference>
<dbReference type="InterPro" id="IPR036390">
    <property type="entry name" value="WH_DNA-bd_sf"/>
</dbReference>
<dbReference type="RefSeq" id="WP_068028942.1">
    <property type="nucleotide sequence ID" value="NZ_QQAZ01000025.1"/>
</dbReference>
<dbReference type="InterPro" id="IPR001034">
    <property type="entry name" value="DeoR_HTH"/>
</dbReference>
<dbReference type="InterPro" id="IPR051534">
    <property type="entry name" value="CBASS_pafABC_assoc_protein"/>
</dbReference>
<keyword evidence="3" id="KW-0804">Transcription</keyword>
<name>A0A370GFR2_9NOCA</name>
<reference evidence="5 6" key="1">
    <citation type="submission" date="2018-07" db="EMBL/GenBank/DDBJ databases">
        <title>Genomic Encyclopedia of Type Strains, Phase IV (KMG-IV): sequencing the most valuable type-strain genomes for metagenomic binning, comparative biology and taxonomic classification.</title>
        <authorList>
            <person name="Goeker M."/>
        </authorList>
    </citation>
    <scope>NUCLEOTIDE SEQUENCE [LARGE SCALE GENOMIC DNA]</scope>
    <source>
        <strain evidence="5 6">DSM 44952</strain>
    </source>
</reference>
<evidence type="ECO:0000313" key="5">
    <source>
        <dbReference type="EMBL" id="RDI42638.1"/>
    </source>
</evidence>
<dbReference type="Pfam" id="PF13280">
    <property type="entry name" value="WYL"/>
    <property type="match status" value="1"/>
</dbReference>
<feature type="domain" description="HTH deoR-type" evidence="4">
    <location>
        <begin position="4"/>
        <end position="59"/>
    </location>
</feature>
<dbReference type="InterPro" id="IPR013196">
    <property type="entry name" value="HTH_11"/>
</dbReference>
<dbReference type="AlphaFoldDB" id="A0A370GFR2"/>
<dbReference type="InterPro" id="IPR036388">
    <property type="entry name" value="WH-like_DNA-bd_sf"/>
</dbReference>
<accession>A0A370GFR2</accession>
<dbReference type="InterPro" id="IPR028349">
    <property type="entry name" value="PafC-like"/>
</dbReference>
<evidence type="ECO:0000256" key="2">
    <source>
        <dbReference type="ARBA" id="ARBA00023125"/>
    </source>
</evidence>
<keyword evidence="6" id="KW-1185">Reference proteome</keyword>
<dbReference type="PROSITE" id="PS52050">
    <property type="entry name" value="WYL"/>
    <property type="match status" value="1"/>
</dbReference>
<dbReference type="GO" id="GO:0003700">
    <property type="term" value="F:DNA-binding transcription factor activity"/>
    <property type="evidence" value="ECO:0007669"/>
    <property type="project" value="InterPro"/>
</dbReference>
<dbReference type="InterPro" id="IPR026881">
    <property type="entry name" value="WYL_dom"/>
</dbReference>
<keyword evidence="1" id="KW-0805">Transcription regulation</keyword>
<sequence>MRDPSGRLLHLLSLLQSPREWTGVELAERLRVTARTIRRDIERLRELGYPVHATQGNIGGYRLVAGAALPPLVLDDEEAVAIAVGLRTGAMSAVTGIEDASLRALAKLEQVLPGRLRRRVSDLSQADVLPTGGGAEVDPEILAGLAAACRAHEKVRFTHIKPGGEITRRFAEPHRLVAAGSRWYLIAFDDDRSDWRTFRLDRISAIHRTGVRVPERELPDGMDGASWLTRSLRRTGTVQARLLLHEPIDVARRHVGARQGMLEPADEQACILTTYPDAPRYVAFNIVLLPMPYTLLDPPELVPLVRAIAERALDATGSGPTAPSC</sequence>
<keyword evidence="2 5" id="KW-0238">DNA-binding</keyword>